<dbReference type="CDD" id="cd01392">
    <property type="entry name" value="HTH_LacI"/>
    <property type="match status" value="1"/>
</dbReference>
<proteinExistence type="predicted"/>
<dbReference type="PATRIC" id="fig|1330330.3.peg.1494"/>
<dbReference type="Pfam" id="PF00356">
    <property type="entry name" value="LacI"/>
    <property type="match status" value="1"/>
</dbReference>
<dbReference type="AlphaFoldDB" id="A0A0G2Z7Y9"/>
<dbReference type="Gene3D" id="1.10.260.40">
    <property type="entry name" value="lambda repressor-like DNA-binding domains"/>
    <property type="match status" value="1"/>
</dbReference>
<evidence type="ECO:0000256" key="1">
    <source>
        <dbReference type="ARBA" id="ARBA00023015"/>
    </source>
</evidence>
<dbReference type="PROSITE" id="PS50932">
    <property type="entry name" value="HTH_LACI_2"/>
    <property type="match status" value="1"/>
</dbReference>
<dbReference type="STRING" id="1330330.IX53_07390"/>
<evidence type="ECO:0000256" key="2">
    <source>
        <dbReference type="ARBA" id="ARBA00023125"/>
    </source>
</evidence>
<accession>A0A0G2Z7Y9</accession>
<dbReference type="PANTHER" id="PTHR30146:SF109">
    <property type="entry name" value="HTH-TYPE TRANSCRIPTIONAL REGULATOR GALS"/>
    <property type="match status" value="1"/>
</dbReference>
<keyword evidence="6" id="KW-1185">Reference proteome</keyword>
<dbReference type="SUPFAM" id="SSF53822">
    <property type="entry name" value="Periplasmic binding protein-like I"/>
    <property type="match status" value="1"/>
</dbReference>
<keyword evidence="3" id="KW-0804">Transcription</keyword>
<dbReference type="SMART" id="SM00354">
    <property type="entry name" value="HTH_LACI"/>
    <property type="match status" value="1"/>
</dbReference>
<protein>
    <submittedName>
        <fullName evidence="5">LacI family transcriptional regulator</fullName>
    </submittedName>
</protein>
<evidence type="ECO:0000259" key="4">
    <source>
        <dbReference type="PROSITE" id="PS50932"/>
    </source>
</evidence>
<dbReference type="OrthoDB" id="47944at2"/>
<dbReference type="InterPro" id="IPR046335">
    <property type="entry name" value="LacI/GalR-like_sensor"/>
</dbReference>
<dbReference type="InterPro" id="IPR000843">
    <property type="entry name" value="HTH_LacI"/>
</dbReference>
<gene>
    <name evidence="5" type="ORF">IX53_07390</name>
</gene>
<dbReference type="PANTHER" id="PTHR30146">
    <property type="entry name" value="LACI-RELATED TRANSCRIPTIONAL REPRESSOR"/>
    <property type="match status" value="1"/>
</dbReference>
<keyword evidence="2" id="KW-0238">DNA-binding</keyword>
<reference evidence="5 6" key="1">
    <citation type="submission" date="2015-04" db="EMBL/GenBank/DDBJ databases">
        <title>Complete Genome Sequence of Kosmotoga pacifica SLHLJ1.</title>
        <authorList>
            <person name="Jiang L.J."/>
            <person name="Shao Z.Z."/>
            <person name="Jebbar M."/>
        </authorList>
    </citation>
    <scope>NUCLEOTIDE SEQUENCE [LARGE SCALE GENOMIC DNA]</scope>
    <source>
        <strain evidence="5 6">SLHLJ1</strain>
    </source>
</reference>
<name>A0A0G2Z7Y9_9BACT</name>
<organism evidence="5 6">
    <name type="scientific">Kosmotoga pacifica</name>
    <dbReference type="NCBI Taxonomy" id="1330330"/>
    <lineage>
        <taxon>Bacteria</taxon>
        <taxon>Thermotogati</taxon>
        <taxon>Thermotogota</taxon>
        <taxon>Thermotogae</taxon>
        <taxon>Kosmotogales</taxon>
        <taxon>Kosmotogaceae</taxon>
        <taxon>Kosmotoga</taxon>
    </lineage>
</organism>
<dbReference type="PRINTS" id="PR00036">
    <property type="entry name" value="HTHLACI"/>
</dbReference>
<sequence>MKSKHVSIRDVAKHAGVSIATVSRVFNKTSFVSEELIEKVLTSAKELGYHPNRVAQSLRKGQTKTIGFLIPDIVNPFFSSMVKGAEDFLKSLGYIILLCSSSGDREKENELLVTLYSRKIDGLIAITLEENNPLIDSAISQKVPTILIDNVVNRPFVSCVASDNYGGVKKLMNYLIETGHSSFAFLSGDPIIYSAKERLKAFKDTVKGKDDFEFEILFGEYTYESGIEMVRKLSRIPDAVVCGNDMIAFGAMVELERQGFRIPQDVSVTGFDDILFSRMSQPPLTTVRQDAYLMGRAGAELLINAINEEIKNEVVLLETTLEIRGSTRERK</sequence>
<dbReference type="CDD" id="cd06267">
    <property type="entry name" value="PBP1_LacI_sugar_binding-like"/>
    <property type="match status" value="1"/>
</dbReference>
<dbReference type="SUPFAM" id="SSF47413">
    <property type="entry name" value="lambda repressor-like DNA-binding domains"/>
    <property type="match status" value="1"/>
</dbReference>
<feature type="domain" description="HTH lacI-type" evidence="4">
    <location>
        <begin position="6"/>
        <end position="60"/>
    </location>
</feature>
<evidence type="ECO:0000256" key="3">
    <source>
        <dbReference type="ARBA" id="ARBA00023163"/>
    </source>
</evidence>
<dbReference type="GO" id="GO:0003700">
    <property type="term" value="F:DNA-binding transcription factor activity"/>
    <property type="evidence" value="ECO:0007669"/>
    <property type="project" value="TreeGrafter"/>
</dbReference>
<dbReference type="InterPro" id="IPR010982">
    <property type="entry name" value="Lambda_DNA-bd_dom_sf"/>
</dbReference>
<dbReference type="Gene3D" id="3.40.50.2300">
    <property type="match status" value="2"/>
</dbReference>
<dbReference type="EMBL" id="CP011232">
    <property type="protein sequence ID" value="AKI97667.1"/>
    <property type="molecule type" value="Genomic_DNA"/>
</dbReference>
<dbReference type="GO" id="GO:0000976">
    <property type="term" value="F:transcription cis-regulatory region binding"/>
    <property type="evidence" value="ECO:0007669"/>
    <property type="project" value="TreeGrafter"/>
</dbReference>
<dbReference type="RefSeq" id="WP_047754802.1">
    <property type="nucleotide sequence ID" value="NZ_CAJUHA010000017.1"/>
</dbReference>
<dbReference type="KEGG" id="kpf:IX53_07390"/>
<dbReference type="InterPro" id="IPR028082">
    <property type="entry name" value="Peripla_BP_I"/>
</dbReference>
<evidence type="ECO:0000313" key="5">
    <source>
        <dbReference type="EMBL" id="AKI97667.1"/>
    </source>
</evidence>
<dbReference type="Pfam" id="PF13377">
    <property type="entry name" value="Peripla_BP_3"/>
    <property type="match status" value="1"/>
</dbReference>
<dbReference type="Proteomes" id="UP000035159">
    <property type="component" value="Chromosome"/>
</dbReference>
<keyword evidence="1" id="KW-0805">Transcription regulation</keyword>
<evidence type="ECO:0000313" key="6">
    <source>
        <dbReference type="Proteomes" id="UP000035159"/>
    </source>
</evidence>